<gene>
    <name evidence="1" type="ORF">EWE74_02290</name>
</gene>
<name>A0A4Q6XP33_9SPHI</name>
<dbReference type="AlphaFoldDB" id="A0A4Q6XP33"/>
<reference evidence="1 2" key="1">
    <citation type="submission" date="2019-02" db="EMBL/GenBank/DDBJ databases">
        <authorList>
            <person name="Li Y."/>
        </authorList>
    </citation>
    <scope>NUCLEOTIDE SEQUENCE [LARGE SCALE GENOMIC DNA]</scope>
    <source>
        <strain evidence="1 2">30C10-4-7</strain>
    </source>
</reference>
<evidence type="ECO:0000313" key="1">
    <source>
        <dbReference type="EMBL" id="RZF61691.1"/>
    </source>
</evidence>
<comment type="caution">
    <text evidence="1">The sequence shown here is derived from an EMBL/GenBank/DDBJ whole genome shotgun (WGS) entry which is preliminary data.</text>
</comment>
<dbReference type="OrthoDB" id="384098at2"/>
<dbReference type="InterPro" id="IPR027417">
    <property type="entry name" value="P-loop_NTPase"/>
</dbReference>
<dbReference type="Proteomes" id="UP000292855">
    <property type="component" value="Unassembled WGS sequence"/>
</dbReference>
<dbReference type="Gene3D" id="3.40.50.300">
    <property type="entry name" value="P-loop containing nucleotide triphosphate hydrolases"/>
    <property type="match status" value="1"/>
</dbReference>
<accession>A0A4Q6XP33</accession>
<keyword evidence="2" id="KW-1185">Reference proteome</keyword>
<organism evidence="1 2">
    <name type="scientific">Sphingobacterium corticibacterium</name>
    <dbReference type="NCBI Taxonomy" id="2484746"/>
    <lineage>
        <taxon>Bacteria</taxon>
        <taxon>Pseudomonadati</taxon>
        <taxon>Bacteroidota</taxon>
        <taxon>Sphingobacteriia</taxon>
        <taxon>Sphingobacteriales</taxon>
        <taxon>Sphingobacteriaceae</taxon>
        <taxon>Sphingobacterium</taxon>
    </lineage>
</organism>
<dbReference type="RefSeq" id="WP_130139920.1">
    <property type="nucleotide sequence ID" value="NZ_SGIT01000001.1"/>
</dbReference>
<dbReference type="EMBL" id="SGIT01000001">
    <property type="protein sequence ID" value="RZF61691.1"/>
    <property type="molecule type" value="Genomic_DNA"/>
</dbReference>
<evidence type="ECO:0000313" key="2">
    <source>
        <dbReference type="Proteomes" id="UP000292855"/>
    </source>
</evidence>
<protein>
    <submittedName>
        <fullName evidence="1">Uncharacterized protein</fullName>
    </submittedName>
</protein>
<dbReference type="SUPFAM" id="SSF53795">
    <property type="entry name" value="PEP carboxykinase-like"/>
    <property type="match status" value="1"/>
</dbReference>
<proteinExistence type="predicted"/>
<sequence length="112" mass="12608">MLMVTYGQAVLSFSTILLHASVIEQDGQGYAFLGKSGTGKSTHSRLWLLHIPNAALLNDDNPAIRWNRQLYNRIVNHLEKVVANVRIGQLTCLPDRTAAQLCYQKLTHHKNK</sequence>